<reference evidence="2" key="1">
    <citation type="submission" date="2018-11" db="EMBL/GenBank/DDBJ databases">
        <authorList>
            <consortium name="Genoscope - CEA"/>
            <person name="William W."/>
        </authorList>
    </citation>
    <scope>NUCLEOTIDE SEQUENCE [LARGE SCALE GENOMIC DNA]</scope>
    <source>
        <strain evidence="2">T9AD</strain>
    </source>
</reference>
<proteinExistence type="predicted"/>
<accession>A0A653B0V0</accession>
<sequence>MSIGAEHFSERSPLYRLHAEARLGRIGDSCIATAHGDQDERVTAARCALLDLSNLPRVGFRGVASAACLQAQGFVLPGAPNQALAQADGSAVLRLSQNEYLLLGSLLDAGARVRQQEQDWQFDGSPNYLLPRQDSHAWLLLSGRHGSEVMAKLCGVDLRAEAFPPGSVAQTSAARVNVIVANLPQGELPGLHILCDRASAHYFWGALLDAMQEFDGHPVGIDALP</sequence>
<evidence type="ECO:0000313" key="2">
    <source>
        <dbReference type="EMBL" id="VDN61847.1"/>
    </source>
</evidence>
<dbReference type="SUPFAM" id="SSF103025">
    <property type="entry name" value="Folate-binding domain"/>
    <property type="match status" value="1"/>
</dbReference>
<name>A0A653B0V0_ECTOL</name>
<dbReference type="InterPro" id="IPR027266">
    <property type="entry name" value="TrmE/GcvT-like"/>
</dbReference>
<dbReference type="EMBL" id="LR130779">
    <property type="protein sequence ID" value="VDN61847.1"/>
    <property type="molecule type" value="Genomic_DNA"/>
</dbReference>
<dbReference type="InterPro" id="IPR006222">
    <property type="entry name" value="GCVT_N"/>
</dbReference>
<dbReference type="Gene3D" id="3.30.70.1520">
    <property type="entry name" value="Heterotetrameric sarcosine oxidase"/>
    <property type="match status" value="1"/>
</dbReference>
<feature type="domain" description="GCVT N-terminal" evidence="1">
    <location>
        <begin position="91"/>
        <end position="224"/>
    </location>
</feature>
<evidence type="ECO:0000259" key="1">
    <source>
        <dbReference type="Pfam" id="PF01571"/>
    </source>
</evidence>
<dbReference type="Pfam" id="PF01571">
    <property type="entry name" value="GCV_T"/>
    <property type="match status" value="1"/>
</dbReference>
<dbReference type="Gene3D" id="3.30.1360.120">
    <property type="entry name" value="Probable tRNA modification gtpase trme, domain 1"/>
    <property type="match status" value="1"/>
</dbReference>
<dbReference type="OrthoDB" id="9179874at2"/>
<organism evidence="2">
    <name type="scientific">Ectopseudomonas oleovorans</name>
    <name type="common">Pseudomonas oleovorans</name>
    <dbReference type="NCBI Taxonomy" id="301"/>
    <lineage>
        <taxon>Bacteria</taxon>
        <taxon>Pseudomonadati</taxon>
        <taxon>Pseudomonadota</taxon>
        <taxon>Gammaproteobacteria</taxon>
        <taxon>Pseudomonadales</taxon>
        <taxon>Pseudomonadaceae</taxon>
        <taxon>Ectopseudomonas</taxon>
    </lineage>
</organism>
<gene>
    <name evidence="2" type="ORF">POT9AD_0856</name>
</gene>
<dbReference type="AlphaFoldDB" id="A0A653B0V0"/>
<protein>
    <submittedName>
        <fullName evidence="2">Sarcosine oxidase, gamma subunit</fullName>
    </submittedName>
</protein>